<evidence type="ECO:0000313" key="5">
    <source>
        <dbReference type="WBParaSite" id="SRAE_2000467950.1"/>
    </source>
</evidence>
<dbReference type="GeneID" id="36382409"/>
<dbReference type="WBParaSite" id="SRAE_2000467950.1">
    <property type="protein sequence ID" value="SRAE_2000467950.1"/>
    <property type="gene ID" value="WBGene00264916"/>
</dbReference>
<feature type="domain" description="ShKT" evidence="2">
    <location>
        <begin position="48"/>
        <end position="83"/>
    </location>
</feature>
<dbReference type="CTD" id="36382409"/>
<dbReference type="AlphaFoldDB" id="A0A090LJZ6"/>
<dbReference type="PANTHER" id="PTHR46219">
    <property type="entry name" value="PROTEIN CBG11138"/>
    <property type="match status" value="1"/>
</dbReference>
<dbReference type="SMART" id="SM00254">
    <property type="entry name" value="ShKT"/>
    <property type="match status" value="1"/>
</dbReference>
<feature type="domain" description="ShKT" evidence="2">
    <location>
        <begin position="1"/>
        <end position="25"/>
    </location>
</feature>
<dbReference type="WormBase" id="SRAE_2000467950">
    <property type="protein sequence ID" value="SRP07572"/>
    <property type="gene ID" value="WBGene00264916"/>
</dbReference>
<comment type="caution">
    <text evidence="1">Lacks conserved residue(s) required for the propagation of feature annotation.</text>
</comment>
<evidence type="ECO:0000313" key="4">
    <source>
        <dbReference type="Proteomes" id="UP000035682"/>
    </source>
</evidence>
<dbReference type="EMBL" id="LN609529">
    <property type="protein sequence ID" value="CEF70038.1"/>
    <property type="molecule type" value="Genomic_DNA"/>
</dbReference>
<evidence type="ECO:0000259" key="2">
    <source>
        <dbReference type="PROSITE" id="PS51670"/>
    </source>
</evidence>
<gene>
    <name evidence="3 5 6" type="ORF">SRAE_2000467950</name>
</gene>
<reference evidence="3 4" key="1">
    <citation type="submission" date="2014-09" db="EMBL/GenBank/DDBJ databases">
        <authorList>
            <person name="Martin A.A."/>
        </authorList>
    </citation>
    <scope>NUCLEOTIDE SEQUENCE</scope>
    <source>
        <strain evidence="4">ED321</strain>
        <strain evidence="3">ED321 Heterogonic</strain>
    </source>
</reference>
<sequence>MKSYCNVNFYQDLMSRECPETCKFCNNKLAITLDNVISSNNMITTPTCYENDSRKCEPLKNLCENFIYELIMKKECPVTCGICKPLKNNEKKIKINLKTKNKNLEENVDNFFNYYDYYY</sequence>
<evidence type="ECO:0000256" key="1">
    <source>
        <dbReference type="PROSITE-ProRule" id="PRU01005"/>
    </source>
</evidence>
<dbReference type="PANTHER" id="PTHR46219:SF15">
    <property type="entry name" value="SHKT DOMAIN-CONTAINING PROTEIN"/>
    <property type="match status" value="1"/>
</dbReference>
<protein>
    <submittedName>
        <fullName evidence="3 5">ShKT domain-containing protein</fullName>
    </submittedName>
</protein>
<evidence type="ECO:0000313" key="6">
    <source>
        <dbReference type="WormBase" id="SRAE_2000467950"/>
    </source>
</evidence>
<dbReference type="OrthoDB" id="5863778at2759"/>
<reference evidence="5" key="2">
    <citation type="submission" date="2020-12" db="UniProtKB">
        <authorList>
            <consortium name="WormBaseParasite"/>
        </authorList>
    </citation>
    <scope>IDENTIFICATION</scope>
</reference>
<accession>A0A090LJZ6</accession>
<dbReference type="Gene3D" id="1.10.10.1940">
    <property type="match status" value="2"/>
</dbReference>
<dbReference type="RefSeq" id="XP_024509237.1">
    <property type="nucleotide sequence ID" value="XM_024643581.1"/>
</dbReference>
<dbReference type="Proteomes" id="UP000035682">
    <property type="component" value="Unplaced"/>
</dbReference>
<evidence type="ECO:0000313" key="3">
    <source>
        <dbReference type="EMBL" id="CEF70038.1"/>
    </source>
</evidence>
<name>A0A090LJZ6_STRRB</name>
<organism evidence="3">
    <name type="scientific">Strongyloides ratti</name>
    <name type="common">Parasitic roundworm</name>
    <dbReference type="NCBI Taxonomy" id="34506"/>
    <lineage>
        <taxon>Eukaryota</taxon>
        <taxon>Metazoa</taxon>
        <taxon>Ecdysozoa</taxon>
        <taxon>Nematoda</taxon>
        <taxon>Chromadorea</taxon>
        <taxon>Rhabditida</taxon>
        <taxon>Tylenchina</taxon>
        <taxon>Panagrolaimomorpha</taxon>
        <taxon>Strongyloidoidea</taxon>
        <taxon>Strongyloididae</taxon>
        <taxon>Strongyloides</taxon>
    </lineage>
</organism>
<dbReference type="PROSITE" id="PS51670">
    <property type="entry name" value="SHKT"/>
    <property type="match status" value="2"/>
</dbReference>
<dbReference type="Pfam" id="PF01549">
    <property type="entry name" value="ShK"/>
    <property type="match status" value="2"/>
</dbReference>
<keyword evidence="4" id="KW-1185">Reference proteome</keyword>
<proteinExistence type="predicted"/>
<dbReference type="InterPro" id="IPR003582">
    <property type="entry name" value="ShKT_dom"/>
</dbReference>